<proteinExistence type="predicted"/>
<sequence>MPSLILPFRALRPVEGRADDVVAPPYDVMNADEARAMAEGRPWSFLHISRPEIDLPQGTDPYAPEVYSKARENLDHMIAESILKRDDTACYYAYRLVMGEHVQTGLVAVASVDAYDINRVRKHELTRPQKEDDRVRQIEALNAQTGPVFLSYRADTVVDTILLETSKTTPDVDVTAADGVQHSLWVISDTAAIEKLTGAFDAMDAVYVADGHHRSAAASRVAHSRREQGAAGTEASHDYFLSVLFPHDQVQILDYNRVIRDLNGLDESAFLDAVAQNFVVNESADSVKPHSPAEFGMYLAGNWYHLALPPEKIPQDPVARLEVSLLGDNLIDPILGITDQRRDNRIDFVGGIRGMEGLEARVDSGEMAVAFSLYATTMEALMAVADADEIMPPKTTWFEPKLADGLISHVLD</sequence>
<dbReference type="PANTHER" id="PTHR36454:SF1">
    <property type="entry name" value="DUF1015 DOMAIN-CONTAINING PROTEIN"/>
    <property type="match status" value="1"/>
</dbReference>
<dbReference type="AlphaFoldDB" id="A0A0B0HAM5"/>
<dbReference type="STRING" id="2340.JV46_03830"/>
<dbReference type="PIRSF" id="PIRSF033563">
    <property type="entry name" value="UCP033563"/>
    <property type="match status" value="1"/>
</dbReference>
<dbReference type="Proteomes" id="UP000030856">
    <property type="component" value="Unassembled WGS sequence"/>
</dbReference>
<dbReference type="Pfam" id="PF06245">
    <property type="entry name" value="DUF1015"/>
    <property type="match status" value="1"/>
</dbReference>
<comment type="caution">
    <text evidence="1">The sequence shown here is derived from an EMBL/GenBank/DDBJ whole genome shotgun (WGS) entry which is preliminary data.</text>
</comment>
<organism evidence="1 3">
    <name type="scientific">Solemya velum gill symbiont</name>
    <dbReference type="NCBI Taxonomy" id="2340"/>
    <lineage>
        <taxon>Bacteria</taxon>
        <taxon>Pseudomonadati</taxon>
        <taxon>Pseudomonadota</taxon>
        <taxon>Gammaproteobacteria</taxon>
        <taxon>sulfur-oxidizing symbionts</taxon>
    </lineage>
</organism>
<reference evidence="1 3" key="1">
    <citation type="journal article" date="2014" name="BMC Genomics">
        <title>The genome of the intracellular bacterium of the coastal bivalve, Solemya velum: a blueprint for thriving in and out of symbiosis.</title>
        <authorList>
            <person name="Dmytrenko O."/>
            <person name="Russell S.L."/>
            <person name="Loo W.T."/>
            <person name="Fontanez K.M."/>
            <person name="Liao L."/>
            <person name="Roeselers G."/>
            <person name="Sharma R."/>
            <person name="Stewart F.J."/>
            <person name="Newton I.L."/>
            <person name="Woyke T."/>
            <person name="Wu D."/>
            <person name="Lang J.M."/>
            <person name="Eisen J.A."/>
            <person name="Cavanaugh C.M."/>
        </authorList>
    </citation>
    <scope>NUCLEOTIDE SEQUENCE [LARGE SCALE GENOMIC DNA]</scope>
    <source>
        <strain evidence="1 3">WH</strain>
    </source>
</reference>
<dbReference type="InterPro" id="IPR008323">
    <property type="entry name" value="UCP033563"/>
</dbReference>
<protein>
    <recommendedName>
        <fullName evidence="5">DUF1015 domain-containing protein</fullName>
    </recommendedName>
</protein>
<dbReference type="PANTHER" id="PTHR36454">
    <property type="entry name" value="LMO2823 PROTEIN"/>
    <property type="match status" value="1"/>
</dbReference>
<dbReference type="OrthoDB" id="9781616at2"/>
<dbReference type="PATRIC" id="fig|2340.3.peg.1516"/>
<dbReference type="Proteomes" id="UP000190962">
    <property type="component" value="Unassembled WGS sequence"/>
</dbReference>
<evidence type="ECO:0000313" key="4">
    <source>
        <dbReference type="Proteomes" id="UP000190962"/>
    </source>
</evidence>
<keyword evidence="3" id="KW-1185">Reference proteome</keyword>
<dbReference type="EMBL" id="MPNX01000008">
    <property type="protein sequence ID" value="OOY35023.1"/>
    <property type="molecule type" value="Genomic_DNA"/>
</dbReference>
<evidence type="ECO:0000313" key="3">
    <source>
        <dbReference type="Proteomes" id="UP000030856"/>
    </source>
</evidence>
<name>A0A0B0HAM5_SOVGS</name>
<reference evidence="2 4" key="2">
    <citation type="submission" date="2016-11" db="EMBL/GenBank/DDBJ databases">
        <title>Mixed transmission modes and dynamic genome evolution in an obligate animal-bacterial symbiosis.</title>
        <authorList>
            <person name="Russell S.L."/>
            <person name="Corbett-Detig R.B."/>
            <person name="Cavanaugh C.M."/>
        </authorList>
    </citation>
    <scope>NUCLEOTIDE SEQUENCE [LARGE SCALE GENOMIC DNA]</scope>
    <source>
        <strain evidence="2">MA-KB16</strain>
    </source>
</reference>
<dbReference type="EMBL" id="JRAA01000002">
    <property type="protein sequence ID" value="KHF24879.1"/>
    <property type="molecule type" value="Genomic_DNA"/>
</dbReference>
<gene>
    <name evidence="2" type="ORF">BOV88_06805</name>
    <name evidence="1" type="ORF">JV46_03830</name>
</gene>
<dbReference type="RefSeq" id="WP_043117106.1">
    <property type="nucleotide sequence ID" value="NZ_JRAA01000002.1"/>
</dbReference>
<evidence type="ECO:0000313" key="1">
    <source>
        <dbReference type="EMBL" id="KHF24879.1"/>
    </source>
</evidence>
<accession>A0A0B0HAM5</accession>
<dbReference type="eggNOG" id="COG4198">
    <property type="taxonomic scope" value="Bacteria"/>
</dbReference>
<evidence type="ECO:0000313" key="2">
    <source>
        <dbReference type="EMBL" id="OOY35023.1"/>
    </source>
</evidence>
<evidence type="ECO:0008006" key="5">
    <source>
        <dbReference type="Google" id="ProtNLM"/>
    </source>
</evidence>